<reference evidence="1 2" key="1">
    <citation type="submission" date="2019-11" db="EMBL/GenBank/DDBJ databases">
        <authorList>
            <person name="Li X.-J."/>
            <person name="Feng X.-M."/>
        </authorList>
    </citation>
    <scope>NUCLEOTIDE SEQUENCE [LARGE SCALE GENOMIC DNA]</scope>
    <source>
        <strain evidence="1 2">XMNu-373</strain>
    </source>
</reference>
<protein>
    <submittedName>
        <fullName evidence="1">Uncharacterized protein</fullName>
    </submittedName>
</protein>
<proteinExistence type="predicted"/>
<dbReference type="EMBL" id="WLZY01000001">
    <property type="protein sequence ID" value="NDL55683.1"/>
    <property type="molecule type" value="Genomic_DNA"/>
</dbReference>
<gene>
    <name evidence="1" type="ORF">F7O44_01220</name>
</gene>
<organism evidence="1 2">
    <name type="scientific">Phytoactinopolyspora mesophila</name>
    <dbReference type="NCBI Taxonomy" id="2650750"/>
    <lineage>
        <taxon>Bacteria</taxon>
        <taxon>Bacillati</taxon>
        <taxon>Actinomycetota</taxon>
        <taxon>Actinomycetes</taxon>
        <taxon>Jiangellales</taxon>
        <taxon>Jiangellaceae</taxon>
        <taxon>Phytoactinopolyspora</taxon>
    </lineage>
</organism>
<sequence length="450" mass="47979">MNDISQIDIAAMRSMIGSLEDGSEGLLDAASRLRSRASYHGLAAGELRQITDIGQWTQEELPGLRERLRLAEAIEASAGDNRPVVNLSEAAFNHELTDPVTQRAFGGGVDVSATVVVTLETGENVLVEELSDGRFRVTDGQGFAAGAGVGVGLEAGVIIDGKEYGIGASASADVMLSFKQGTTYYFDDLAEVQRFLVLNGATTIALNMSPVLRPFHPWIKQQTPWTPEADEWFAEVGVEGQGQIRAMGIINTIGGEAAVGAYLGGTYRRDGTATVYLRGTAEWAAGVHTIPGDVEAGFALDGEVLVELDLDADGNPTALRFQAAGIGEAYVREQGETILGTDDPRYVELTYELPIDWPADAELIGDTLSSLEDPTSPMAATAADRLTTEIAERGFIYRDTYALGDSEFGAFANGQVKGLDVGGSAGLDTVQRQHLSREYRHDGVWVSSNP</sequence>
<name>A0A7K3LXE2_9ACTN</name>
<accession>A0A7K3LXE2</accession>
<keyword evidence="2" id="KW-1185">Reference proteome</keyword>
<dbReference type="RefSeq" id="WP_162448371.1">
    <property type="nucleotide sequence ID" value="NZ_WLZY01000001.1"/>
</dbReference>
<comment type="caution">
    <text evidence="1">The sequence shown here is derived from an EMBL/GenBank/DDBJ whole genome shotgun (WGS) entry which is preliminary data.</text>
</comment>
<dbReference type="AlphaFoldDB" id="A0A7K3LXE2"/>
<evidence type="ECO:0000313" key="1">
    <source>
        <dbReference type="EMBL" id="NDL55683.1"/>
    </source>
</evidence>
<evidence type="ECO:0000313" key="2">
    <source>
        <dbReference type="Proteomes" id="UP000460435"/>
    </source>
</evidence>
<dbReference type="Proteomes" id="UP000460435">
    <property type="component" value="Unassembled WGS sequence"/>
</dbReference>